<organism evidence="1 2">
    <name type="scientific">Candida boidinii</name>
    <name type="common">Yeast</name>
    <dbReference type="NCBI Taxonomy" id="5477"/>
    <lineage>
        <taxon>Eukaryota</taxon>
        <taxon>Fungi</taxon>
        <taxon>Dikarya</taxon>
        <taxon>Ascomycota</taxon>
        <taxon>Saccharomycotina</taxon>
        <taxon>Pichiomycetes</taxon>
        <taxon>Pichiales</taxon>
        <taxon>Pichiaceae</taxon>
        <taxon>Ogataea</taxon>
        <taxon>Ogataea/Candida clade</taxon>
    </lineage>
</organism>
<gene>
    <name evidence="1" type="ORF">Cboi01_000471600</name>
</gene>
<accession>A0ACB5TZ94</accession>
<sequence>MCEFVYFALGKRQTGLPKNVSLGWDLVKFNSKPKLISFHQFPHDDGSILLLQIIYKFDTKQRLSFKKFGSGKKDITEQVKDLTEYVAFNVDPYTDKIVLAGSVFESPVERELTPKAMPSQEETVNNMIKNADIYRIEKKDVEKLE</sequence>
<proteinExistence type="predicted"/>
<protein>
    <submittedName>
        <fullName evidence="1">Unnamed protein product</fullName>
    </submittedName>
</protein>
<dbReference type="Proteomes" id="UP001165101">
    <property type="component" value="Unassembled WGS sequence"/>
</dbReference>
<comment type="caution">
    <text evidence="1">The sequence shown here is derived from an EMBL/GenBank/DDBJ whole genome shotgun (WGS) entry which is preliminary data.</text>
</comment>
<dbReference type="EMBL" id="BSXV01003182">
    <property type="protein sequence ID" value="GME97757.1"/>
    <property type="molecule type" value="Genomic_DNA"/>
</dbReference>
<keyword evidence="2" id="KW-1185">Reference proteome</keyword>
<evidence type="ECO:0000313" key="2">
    <source>
        <dbReference type="Proteomes" id="UP001165101"/>
    </source>
</evidence>
<evidence type="ECO:0000313" key="1">
    <source>
        <dbReference type="EMBL" id="GME97757.1"/>
    </source>
</evidence>
<name>A0ACB5TZ94_CANBO</name>
<reference evidence="1" key="1">
    <citation type="submission" date="2023-04" db="EMBL/GenBank/DDBJ databases">
        <title>Candida boidinii NBRC 1967.</title>
        <authorList>
            <person name="Ichikawa N."/>
            <person name="Sato H."/>
            <person name="Tonouchi N."/>
        </authorList>
    </citation>
    <scope>NUCLEOTIDE SEQUENCE</scope>
    <source>
        <strain evidence="1">NBRC 1967</strain>
    </source>
</reference>